<dbReference type="InterPro" id="IPR014757">
    <property type="entry name" value="Tscrpt_reg_IclR_C"/>
</dbReference>
<dbReference type="SUPFAM" id="SSF46785">
    <property type="entry name" value="Winged helix' DNA-binding domain"/>
    <property type="match status" value="1"/>
</dbReference>
<evidence type="ECO:0000313" key="6">
    <source>
        <dbReference type="EMBL" id="GAA4149891.1"/>
    </source>
</evidence>
<dbReference type="PROSITE" id="PS51077">
    <property type="entry name" value="HTH_ICLR"/>
    <property type="match status" value="1"/>
</dbReference>
<evidence type="ECO:0000256" key="2">
    <source>
        <dbReference type="ARBA" id="ARBA00023125"/>
    </source>
</evidence>
<dbReference type="InterPro" id="IPR029016">
    <property type="entry name" value="GAF-like_dom_sf"/>
</dbReference>
<gene>
    <name evidence="6" type="ORF">GCM10022416_45650</name>
</gene>
<keyword evidence="7" id="KW-1185">Reference proteome</keyword>
<dbReference type="PANTHER" id="PTHR30136:SF35">
    <property type="entry name" value="HTH-TYPE TRANSCRIPTIONAL REGULATOR RV1719"/>
    <property type="match status" value="1"/>
</dbReference>
<dbReference type="EMBL" id="BAABDO010000082">
    <property type="protein sequence ID" value="GAA4149891.1"/>
    <property type="molecule type" value="Genomic_DNA"/>
</dbReference>
<keyword evidence="3" id="KW-0804">Transcription</keyword>
<dbReference type="Gene3D" id="1.10.10.10">
    <property type="entry name" value="Winged helix-like DNA-binding domain superfamily/Winged helix DNA-binding domain"/>
    <property type="match status" value="1"/>
</dbReference>
<dbReference type="Gene3D" id="3.30.450.40">
    <property type="match status" value="1"/>
</dbReference>
<dbReference type="InterPro" id="IPR036388">
    <property type="entry name" value="WH-like_DNA-bd_sf"/>
</dbReference>
<evidence type="ECO:0000256" key="1">
    <source>
        <dbReference type="ARBA" id="ARBA00023015"/>
    </source>
</evidence>
<comment type="caution">
    <text evidence="6">The sequence shown here is derived from an EMBL/GenBank/DDBJ whole genome shotgun (WGS) entry which is preliminary data.</text>
</comment>
<dbReference type="InterPro" id="IPR005471">
    <property type="entry name" value="Tscrpt_reg_IclR_N"/>
</dbReference>
<dbReference type="InterPro" id="IPR036390">
    <property type="entry name" value="WH_DNA-bd_sf"/>
</dbReference>
<organism evidence="6 7">
    <name type="scientific">Actinomadura keratinilytica</name>
    <dbReference type="NCBI Taxonomy" id="547461"/>
    <lineage>
        <taxon>Bacteria</taxon>
        <taxon>Bacillati</taxon>
        <taxon>Actinomycetota</taxon>
        <taxon>Actinomycetes</taxon>
        <taxon>Streptosporangiales</taxon>
        <taxon>Thermomonosporaceae</taxon>
        <taxon>Actinomadura</taxon>
    </lineage>
</organism>
<keyword evidence="1" id="KW-0805">Transcription regulation</keyword>
<sequence length="264" mass="28554">MSTPAPRDDRAAVEKAVSLLASFGDQTNAGLGVSELARRAGLSKSTAFRLLGILERNGVVEKVGRKYRLGERLYELGSRVYDRDHDRIRDVLTPFLADLYELTHETVHLAALHGTDVVYLAKLYGHRQVRSPSRIGGRVPAYCTAVGKVLLAYDHEALEQVLRAELQPLTPNTITDPDRLAAEIAKVRAEGVAFDDEEATPGLSCIAVPVLGHGGRAVAAMSVSTATGRLDTRAQAPALRRVSAAAARHLMLVRRRPAPVRAIA</sequence>
<proteinExistence type="predicted"/>
<evidence type="ECO:0000256" key="3">
    <source>
        <dbReference type="ARBA" id="ARBA00023163"/>
    </source>
</evidence>
<feature type="domain" description="IclR-ED" evidence="5">
    <location>
        <begin position="72"/>
        <end position="264"/>
    </location>
</feature>
<protein>
    <submittedName>
        <fullName evidence="6">IclR family transcriptional regulator</fullName>
    </submittedName>
</protein>
<evidence type="ECO:0000259" key="4">
    <source>
        <dbReference type="PROSITE" id="PS51077"/>
    </source>
</evidence>
<dbReference type="Pfam" id="PF09339">
    <property type="entry name" value="HTH_IclR"/>
    <property type="match status" value="1"/>
</dbReference>
<evidence type="ECO:0000259" key="5">
    <source>
        <dbReference type="PROSITE" id="PS51078"/>
    </source>
</evidence>
<dbReference type="Pfam" id="PF01614">
    <property type="entry name" value="IclR_C"/>
    <property type="match status" value="1"/>
</dbReference>
<keyword evidence="2" id="KW-0238">DNA-binding</keyword>
<feature type="domain" description="HTH iclR-type" evidence="4">
    <location>
        <begin position="10"/>
        <end position="71"/>
    </location>
</feature>
<reference evidence="7" key="1">
    <citation type="journal article" date="2019" name="Int. J. Syst. Evol. Microbiol.">
        <title>The Global Catalogue of Microorganisms (GCM) 10K type strain sequencing project: providing services to taxonomists for standard genome sequencing and annotation.</title>
        <authorList>
            <consortium name="The Broad Institute Genomics Platform"/>
            <consortium name="The Broad Institute Genome Sequencing Center for Infectious Disease"/>
            <person name="Wu L."/>
            <person name="Ma J."/>
        </authorList>
    </citation>
    <scope>NUCLEOTIDE SEQUENCE [LARGE SCALE GENOMIC DNA]</scope>
    <source>
        <strain evidence="7">JCM 17316</strain>
    </source>
</reference>
<dbReference type="PROSITE" id="PS51078">
    <property type="entry name" value="ICLR_ED"/>
    <property type="match status" value="1"/>
</dbReference>
<dbReference type="Proteomes" id="UP001500266">
    <property type="component" value="Unassembled WGS sequence"/>
</dbReference>
<dbReference type="InterPro" id="IPR050707">
    <property type="entry name" value="HTH_MetabolicPath_Reg"/>
</dbReference>
<dbReference type="SMART" id="SM00346">
    <property type="entry name" value="HTH_ICLR"/>
    <property type="match status" value="1"/>
</dbReference>
<dbReference type="PANTHER" id="PTHR30136">
    <property type="entry name" value="HELIX-TURN-HELIX TRANSCRIPTIONAL REGULATOR, ICLR FAMILY"/>
    <property type="match status" value="1"/>
</dbReference>
<accession>A0ABP7Z9C4</accession>
<name>A0ABP7Z9C4_9ACTN</name>
<evidence type="ECO:0000313" key="7">
    <source>
        <dbReference type="Proteomes" id="UP001500266"/>
    </source>
</evidence>
<dbReference type="RefSeq" id="WP_345023582.1">
    <property type="nucleotide sequence ID" value="NZ_BAABDO010000082.1"/>
</dbReference>
<dbReference type="SUPFAM" id="SSF55781">
    <property type="entry name" value="GAF domain-like"/>
    <property type="match status" value="1"/>
</dbReference>